<dbReference type="OrthoDB" id="5569566at2"/>
<feature type="transmembrane region" description="Helical" evidence="1">
    <location>
        <begin position="81"/>
        <end position="101"/>
    </location>
</feature>
<evidence type="ECO:0000256" key="1">
    <source>
        <dbReference type="SAM" id="Phobius"/>
    </source>
</evidence>
<dbReference type="EMBL" id="CP023270">
    <property type="protein sequence ID" value="AVJ28360.1"/>
    <property type="molecule type" value="Genomic_DNA"/>
</dbReference>
<reference evidence="2 3" key="1">
    <citation type="submission" date="2017-09" db="EMBL/GenBank/DDBJ databases">
        <title>Genomic, metabolic, and phenotypic characteristics of bacterial isolates from the natural microbiome of the model nematode Caenorhabditis elegans.</title>
        <authorList>
            <person name="Zimmermann J."/>
            <person name="Obeng N."/>
            <person name="Yang W."/>
            <person name="Obeng O."/>
            <person name="Kissoyan K."/>
            <person name="Pees B."/>
            <person name="Dirksen P."/>
            <person name="Hoppner M."/>
            <person name="Franke A."/>
            <person name="Rosenstiel P."/>
            <person name="Leippe M."/>
            <person name="Dierking K."/>
            <person name="Kaleta C."/>
            <person name="Schulenburg H."/>
        </authorList>
    </citation>
    <scope>NUCLEOTIDE SEQUENCE [LARGE SCALE GENOMIC DNA]</scope>
    <source>
        <strain evidence="2 3">MYb73</strain>
    </source>
</reference>
<dbReference type="Proteomes" id="UP000239477">
    <property type="component" value="Chromosome"/>
</dbReference>
<sequence length="113" mass="12283">MRTRFSVELLYLIAGPLIWLAHFLFIYIVNALACARSALTGLWLGLPVSSWIIVAGSAAALAGMALAAWRQRARVRAQGSPPFHAWLCAALCWLSAVAVVWETLPVFLMAACL</sequence>
<organism evidence="2 3">
    <name type="scientific">Achromobacter spanius</name>
    <dbReference type="NCBI Taxonomy" id="217203"/>
    <lineage>
        <taxon>Bacteria</taxon>
        <taxon>Pseudomonadati</taxon>
        <taxon>Pseudomonadota</taxon>
        <taxon>Betaproteobacteria</taxon>
        <taxon>Burkholderiales</taxon>
        <taxon>Alcaligenaceae</taxon>
        <taxon>Achromobacter</taxon>
    </lineage>
</organism>
<gene>
    <name evidence="2" type="ORF">CLM73_15265</name>
</gene>
<keyword evidence="1" id="KW-0472">Membrane</keyword>
<dbReference type="RefSeq" id="WP_105239156.1">
    <property type="nucleotide sequence ID" value="NZ_CP023270.1"/>
</dbReference>
<keyword evidence="1" id="KW-1133">Transmembrane helix</keyword>
<keyword evidence="3" id="KW-1185">Reference proteome</keyword>
<dbReference type="AlphaFoldDB" id="A0A2S0I8J4"/>
<proteinExistence type="predicted"/>
<keyword evidence="1" id="KW-0812">Transmembrane</keyword>
<feature type="transmembrane region" description="Helical" evidence="1">
    <location>
        <begin position="9"/>
        <end position="28"/>
    </location>
</feature>
<feature type="transmembrane region" description="Helical" evidence="1">
    <location>
        <begin position="48"/>
        <end position="69"/>
    </location>
</feature>
<evidence type="ECO:0000313" key="3">
    <source>
        <dbReference type="Proteomes" id="UP000239477"/>
    </source>
</evidence>
<name>A0A2S0I8J4_9BURK</name>
<evidence type="ECO:0000313" key="2">
    <source>
        <dbReference type="EMBL" id="AVJ28360.1"/>
    </source>
</evidence>
<accession>A0A2S0I8J4</accession>
<protein>
    <submittedName>
        <fullName evidence="2">Uncharacterized protein</fullName>
    </submittedName>
</protein>